<comment type="caution">
    <text evidence="1">The sequence shown here is derived from an EMBL/GenBank/DDBJ whole genome shotgun (WGS) entry which is preliminary data.</text>
</comment>
<evidence type="ECO:0000313" key="2">
    <source>
        <dbReference type="Proteomes" id="UP001150924"/>
    </source>
</evidence>
<proteinExistence type="predicted"/>
<gene>
    <name evidence="1" type="ORF">OV079_02175</name>
</gene>
<accession>A0A9X3ITU5</accession>
<reference evidence="1" key="1">
    <citation type="submission" date="2022-11" db="EMBL/GenBank/DDBJ databases">
        <title>Minimal conservation of predation-associated metabolite biosynthetic gene clusters underscores biosynthetic potential of Myxococcota including descriptions for ten novel species: Archangium lansinium sp. nov., Myxococcus landrumus sp. nov., Nannocystis bai.</title>
        <authorList>
            <person name="Ahearne A."/>
            <person name="Stevens C."/>
            <person name="Phillips K."/>
        </authorList>
    </citation>
    <scope>NUCLEOTIDE SEQUENCE</scope>
    <source>
        <strain evidence="1">Na p29</strain>
    </source>
</reference>
<organism evidence="1 2">
    <name type="scientific">Nannocystis pusilla</name>
    <dbReference type="NCBI Taxonomy" id="889268"/>
    <lineage>
        <taxon>Bacteria</taxon>
        <taxon>Pseudomonadati</taxon>
        <taxon>Myxococcota</taxon>
        <taxon>Polyangia</taxon>
        <taxon>Nannocystales</taxon>
        <taxon>Nannocystaceae</taxon>
        <taxon>Nannocystis</taxon>
    </lineage>
</organism>
<dbReference type="AlphaFoldDB" id="A0A9X3ITU5"/>
<protein>
    <submittedName>
        <fullName evidence="1">Uncharacterized protein</fullName>
    </submittedName>
</protein>
<name>A0A9X3ITU5_9BACT</name>
<sequence>MRKLIVIGVFAACGLGIVETAVANYFYPGKVIIGTGVIGGGGTTTGGGTDGTTGSTLGQDANKMNFEEPCTVKPIVCECFTGVTVWEACKKSNADLQCLTPKSKFDMIEQEGQVVVWDKTMTIGGLVCAGKSDGTAYINLP</sequence>
<evidence type="ECO:0000313" key="1">
    <source>
        <dbReference type="EMBL" id="MCY1004392.1"/>
    </source>
</evidence>
<keyword evidence="2" id="KW-1185">Reference proteome</keyword>
<dbReference type="EMBL" id="JAPNKE010000002">
    <property type="protein sequence ID" value="MCY1004392.1"/>
    <property type="molecule type" value="Genomic_DNA"/>
</dbReference>
<dbReference type="RefSeq" id="WP_267765935.1">
    <property type="nucleotide sequence ID" value="NZ_JAPNKE010000002.1"/>
</dbReference>
<dbReference type="Proteomes" id="UP001150924">
    <property type="component" value="Unassembled WGS sequence"/>
</dbReference>